<dbReference type="InterPro" id="IPR058003">
    <property type="entry name" value="Phage_gp12"/>
</dbReference>
<name>A0A212LQ71_9HYPH</name>
<dbReference type="EMBL" id="FMJD01000013">
    <property type="protein sequence ID" value="SCM79745.1"/>
    <property type="molecule type" value="Genomic_DNA"/>
</dbReference>
<dbReference type="Pfam" id="PF25675">
    <property type="entry name" value="Phage_nozzle"/>
    <property type="match status" value="1"/>
</dbReference>
<dbReference type="RefSeq" id="WP_288198726.1">
    <property type="nucleotide sequence ID" value="NZ_LT608334.1"/>
</dbReference>
<dbReference type="AlphaFoldDB" id="A0A212LQ71"/>
<reference evidence="1" key="1">
    <citation type="submission" date="2016-08" db="EMBL/GenBank/DDBJ databases">
        <authorList>
            <person name="Seilhamer J.J."/>
        </authorList>
    </citation>
    <scope>NUCLEOTIDE SEQUENCE</scope>
    <source>
        <strain evidence="1">86</strain>
    </source>
</reference>
<organism evidence="1">
    <name type="scientific">uncultured Pleomorphomonas sp</name>
    <dbReference type="NCBI Taxonomy" id="442121"/>
    <lineage>
        <taxon>Bacteria</taxon>
        <taxon>Pseudomonadati</taxon>
        <taxon>Pseudomonadota</taxon>
        <taxon>Alphaproteobacteria</taxon>
        <taxon>Hyphomicrobiales</taxon>
        <taxon>Pleomorphomonadaceae</taxon>
        <taxon>Pleomorphomonas</taxon>
        <taxon>environmental samples</taxon>
    </lineage>
</organism>
<proteinExistence type="predicted"/>
<evidence type="ECO:0000313" key="1">
    <source>
        <dbReference type="EMBL" id="SCM79745.1"/>
    </source>
</evidence>
<sequence>MTLRAYQPAFVGGELSPALWARVDTKNYSVGLKTALNLFIHAHGGASNRAGLEFVGEVKNSADRTRLIPFQFNEAQAYVIEFGEGSLRFWRNGGLILAAGGDVYELASPYASGDLDELVFAQEADVMYIVHPDHPVKKLSRYADNNWTLTEPTFAPAMTAPATITAAVQSSTSGQTGYKAHTYRYKVAAVSEATGEESLPSGEASCVNDLSVDGGINRVSWTAVTGASKYVVYKFSNGSFGYIGSTTDLYLDDENITADTSDGPQIGRNPFSGAGNYPRAVTFIQQRLALASTDSEPQAVYLSQTANYENFGYASPAKDSDAITFRMRARQVNIVRSMLAARYGLLLLTSSAEWVVTGGSASDAITPSAIVIANQGYRGAAAVQPIAVGETVLFAQRSGGVIRDFSYSYGDDAWVGKDLTIMSRHLFENRSIKAWAYAQAPSSIVWVVLDDGSLVSLTYMKEHEVWAWTRHESGADASFEDVTCIAENGEDVPYFVVNRTIDGVARRYVERLHSRAFDHVEDAFFVDCGLTYAGAPVSHLSGLSHLEGCEVVALADGNVVRGLRVEGGAVALPVAAGKIHVGLPYAAALQTLDLDLGMLNELGTVQGRFKSVSKVVLRVEKTRGIFVGPKDEGRDSDKMVEFKQRSTEAWNEAIGLYTGDIDMTPPADWNRSGGLHVKQFDPLPMSILAIMPEVTLGR</sequence>
<accession>A0A212LQ71</accession>
<gene>
    <name evidence="1" type="ORF">KL86PLE_90617</name>
</gene>
<protein>
    <submittedName>
        <fullName evidence="1">Phage protein</fullName>
    </submittedName>
</protein>